<evidence type="ECO:0000313" key="6">
    <source>
        <dbReference type="EMBL" id="CAF9936286.1"/>
    </source>
</evidence>
<dbReference type="EMBL" id="CAJPDR010000438">
    <property type="protein sequence ID" value="CAF9936286.1"/>
    <property type="molecule type" value="Genomic_DNA"/>
</dbReference>
<name>A0A8H3G507_9LECA</name>
<sequence>MAPHSTSDPTLDPHSAIPSYGFQPSATQKITPRNPALLHRSLAHEPDTVTHAGGISLTLSSGRTVIDACGGAAVACIGHGNDEVLDAAVEQMRHVSYVHTGAYTTSSAEDLAAIILDGNPYGLEKAFFVGSGSEAMDATMKLARQFFYERGNLERKNFVARKQSYHGTTIGAMSLSSNLPRKVPYEPLLSKNVSHVSPAYAYQYQLPEESEEQYVMRLAGELDDEFQRLGPETVIAFVAEPIVGATSGCVPAPAGYFRSVREICDRYGILLILDEVMCGIGRSGSYFAFEQEDVVPDIMTIGKGLGGGYAPIAGVLVSEKVVRGLRDGTGIFNHGQTYQAHPLSCASALAVQKIIKRDDLVERCKRMGHFLERQLRAALAGRKYVGDIRGRGLFWGIEFVRNGESKASFEPWVEFGYRVQRKAFELGVAIYPGAATVDGVRGDHVLLAPPYTVAEAELRVIVRVVAEAYGFAEGDVEQGNLI</sequence>
<keyword evidence="7" id="KW-1185">Reference proteome</keyword>
<evidence type="ECO:0000256" key="2">
    <source>
        <dbReference type="ARBA" id="ARBA00008954"/>
    </source>
</evidence>
<protein>
    <recommendedName>
        <fullName evidence="8">Aminotransferase</fullName>
    </recommendedName>
</protein>
<dbReference type="Pfam" id="PF00202">
    <property type="entry name" value="Aminotran_3"/>
    <property type="match status" value="1"/>
</dbReference>
<dbReference type="SUPFAM" id="SSF53383">
    <property type="entry name" value="PLP-dependent transferases"/>
    <property type="match status" value="1"/>
</dbReference>
<dbReference type="GO" id="GO:0005829">
    <property type="term" value="C:cytosol"/>
    <property type="evidence" value="ECO:0007669"/>
    <property type="project" value="TreeGrafter"/>
</dbReference>
<keyword evidence="3 4" id="KW-0663">Pyridoxal phosphate</keyword>
<reference evidence="6" key="1">
    <citation type="submission" date="2021-03" db="EMBL/GenBank/DDBJ databases">
        <authorList>
            <person name="Tagirdzhanova G."/>
        </authorList>
    </citation>
    <scope>NUCLEOTIDE SEQUENCE</scope>
</reference>
<dbReference type="PANTHER" id="PTHR43094:SF1">
    <property type="entry name" value="AMINOTRANSFERASE CLASS-III"/>
    <property type="match status" value="1"/>
</dbReference>
<gene>
    <name evidence="6" type="ORF">ALECFALPRED_006754</name>
</gene>
<evidence type="ECO:0008006" key="8">
    <source>
        <dbReference type="Google" id="ProtNLM"/>
    </source>
</evidence>
<dbReference type="InterPro" id="IPR015421">
    <property type="entry name" value="PyrdxlP-dep_Trfase_major"/>
</dbReference>
<dbReference type="GO" id="GO:0030170">
    <property type="term" value="F:pyridoxal phosphate binding"/>
    <property type="evidence" value="ECO:0007669"/>
    <property type="project" value="InterPro"/>
</dbReference>
<dbReference type="Proteomes" id="UP000664203">
    <property type="component" value="Unassembled WGS sequence"/>
</dbReference>
<dbReference type="OrthoDB" id="5419315at2759"/>
<dbReference type="Gene3D" id="3.40.640.10">
    <property type="entry name" value="Type I PLP-dependent aspartate aminotransferase-like (Major domain)"/>
    <property type="match status" value="1"/>
</dbReference>
<dbReference type="AlphaFoldDB" id="A0A8H3G507"/>
<evidence type="ECO:0000313" key="7">
    <source>
        <dbReference type="Proteomes" id="UP000664203"/>
    </source>
</evidence>
<dbReference type="InterPro" id="IPR049704">
    <property type="entry name" value="Aminotrans_3_PPA_site"/>
</dbReference>
<evidence type="ECO:0000256" key="3">
    <source>
        <dbReference type="ARBA" id="ARBA00022898"/>
    </source>
</evidence>
<accession>A0A8H3G507</accession>
<comment type="caution">
    <text evidence="6">The sequence shown here is derived from an EMBL/GenBank/DDBJ whole genome shotgun (WGS) entry which is preliminary data.</text>
</comment>
<evidence type="ECO:0000256" key="5">
    <source>
        <dbReference type="SAM" id="MobiDB-lite"/>
    </source>
</evidence>
<dbReference type="NCBIfam" id="NF005685">
    <property type="entry name" value="PRK07483.1"/>
    <property type="match status" value="1"/>
</dbReference>
<feature type="region of interest" description="Disordered" evidence="5">
    <location>
        <begin position="1"/>
        <end position="22"/>
    </location>
</feature>
<comment type="similarity">
    <text evidence="2 4">Belongs to the class-III pyridoxal-phosphate-dependent aminotransferase family.</text>
</comment>
<proteinExistence type="inferred from homology"/>
<dbReference type="FunFam" id="3.40.640.10:FF:000004">
    <property type="entry name" value="Acetylornithine aminotransferase"/>
    <property type="match status" value="1"/>
</dbReference>
<evidence type="ECO:0000256" key="1">
    <source>
        <dbReference type="ARBA" id="ARBA00001933"/>
    </source>
</evidence>
<dbReference type="PROSITE" id="PS00600">
    <property type="entry name" value="AA_TRANSFER_CLASS_3"/>
    <property type="match status" value="1"/>
</dbReference>
<dbReference type="InterPro" id="IPR005814">
    <property type="entry name" value="Aminotrans_3"/>
</dbReference>
<dbReference type="InterPro" id="IPR015424">
    <property type="entry name" value="PyrdxlP-dep_Trfase"/>
</dbReference>
<dbReference type="PANTHER" id="PTHR43094">
    <property type="entry name" value="AMINOTRANSFERASE"/>
    <property type="match status" value="1"/>
</dbReference>
<dbReference type="CDD" id="cd00610">
    <property type="entry name" value="OAT_like"/>
    <property type="match status" value="1"/>
</dbReference>
<evidence type="ECO:0000256" key="4">
    <source>
        <dbReference type="RuleBase" id="RU003560"/>
    </source>
</evidence>
<organism evidence="6 7">
    <name type="scientific">Alectoria fallacina</name>
    <dbReference type="NCBI Taxonomy" id="1903189"/>
    <lineage>
        <taxon>Eukaryota</taxon>
        <taxon>Fungi</taxon>
        <taxon>Dikarya</taxon>
        <taxon>Ascomycota</taxon>
        <taxon>Pezizomycotina</taxon>
        <taxon>Lecanoromycetes</taxon>
        <taxon>OSLEUM clade</taxon>
        <taxon>Lecanoromycetidae</taxon>
        <taxon>Lecanorales</taxon>
        <taxon>Lecanorineae</taxon>
        <taxon>Parmeliaceae</taxon>
        <taxon>Alectoria</taxon>
    </lineage>
</organism>
<comment type="cofactor">
    <cofactor evidence="1">
        <name>pyridoxal 5'-phosphate</name>
        <dbReference type="ChEBI" id="CHEBI:597326"/>
    </cofactor>
</comment>
<dbReference type="GO" id="GO:0008483">
    <property type="term" value="F:transaminase activity"/>
    <property type="evidence" value="ECO:0007669"/>
    <property type="project" value="InterPro"/>
</dbReference>
<dbReference type="InterPro" id="IPR015422">
    <property type="entry name" value="PyrdxlP-dep_Trfase_small"/>
</dbReference>
<dbReference type="Gene3D" id="3.90.1150.10">
    <property type="entry name" value="Aspartate Aminotransferase, domain 1"/>
    <property type="match status" value="1"/>
</dbReference>